<keyword evidence="1" id="KW-0812">Transmembrane</keyword>
<evidence type="ECO:0000256" key="1">
    <source>
        <dbReference type="SAM" id="Phobius"/>
    </source>
</evidence>
<reference evidence="2" key="1">
    <citation type="submission" date="2017-02" db="UniProtKB">
        <authorList>
            <consortium name="WormBaseParasite"/>
        </authorList>
    </citation>
    <scope>IDENTIFICATION</scope>
</reference>
<dbReference type="WBParaSite" id="TTAC_0001137401-mRNA-1">
    <property type="protein sequence ID" value="TTAC_0001137401-mRNA-1"/>
    <property type="gene ID" value="TTAC_0001137401"/>
</dbReference>
<dbReference type="AlphaFoldDB" id="A0A0R3XCU7"/>
<proteinExistence type="predicted"/>
<keyword evidence="1" id="KW-1133">Transmembrane helix</keyword>
<accession>A0A0R3XCU7</accession>
<name>A0A0R3XCU7_HYDTA</name>
<feature type="transmembrane region" description="Helical" evidence="1">
    <location>
        <begin position="20"/>
        <end position="37"/>
    </location>
</feature>
<organism evidence="2">
    <name type="scientific">Hydatigena taeniaeformis</name>
    <name type="common">Feline tapeworm</name>
    <name type="synonym">Taenia taeniaeformis</name>
    <dbReference type="NCBI Taxonomy" id="6205"/>
    <lineage>
        <taxon>Eukaryota</taxon>
        <taxon>Metazoa</taxon>
        <taxon>Spiralia</taxon>
        <taxon>Lophotrochozoa</taxon>
        <taxon>Platyhelminthes</taxon>
        <taxon>Cestoda</taxon>
        <taxon>Eucestoda</taxon>
        <taxon>Cyclophyllidea</taxon>
        <taxon>Taeniidae</taxon>
        <taxon>Hydatigera</taxon>
    </lineage>
</organism>
<evidence type="ECO:0000313" key="2">
    <source>
        <dbReference type="WBParaSite" id="TTAC_0001137401-mRNA-1"/>
    </source>
</evidence>
<sequence length="41" mass="4254">LDRAALIFPASTTTLAQTPASVFTTVVVVALATVSTARRHV</sequence>
<protein>
    <submittedName>
        <fullName evidence="2">PGF-CTERM sorting domain-containing protein</fullName>
    </submittedName>
</protein>
<keyword evidence="1" id="KW-0472">Membrane</keyword>